<feature type="transmembrane region" description="Helical" evidence="7">
    <location>
        <begin position="232"/>
        <end position="253"/>
    </location>
</feature>
<dbReference type="KEGG" id="msj:MSSAC_1952"/>
<dbReference type="PATRIC" id="fig|1434118.4.peg.2487"/>
<keyword evidence="5 7" id="KW-1133">Transmembrane helix</keyword>
<dbReference type="Pfam" id="PF03706">
    <property type="entry name" value="LPG_synthase_TM"/>
    <property type="match status" value="1"/>
</dbReference>
<comment type="subcellular location">
    <subcellularLocation>
        <location evidence="1">Cell membrane</location>
        <topology evidence="1">Multi-pass membrane protein</topology>
    </subcellularLocation>
</comment>
<dbReference type="GO" id="GO:0005886">
    <property type="term" value="C:plasma membrane"/>
    <property type="evidence" value="ECO:0007669"/>
    <property type="project" value="UniProtKB-SubCell"/>
</dbReference>
<reference evidence="8 9" key="1">
    <citation type="submission" date="2014-07" db="EMBL/GenBank/DDBJ databases">
        <title>Methanogenic archaea and the global carbon cycle.</title>
        <authorList>
            <person name="Henriksen J.R."/>
            <person name="Luke J."/>
            <person name="Reinhart S."/>
            <person name="Benedict M.N."/>
            <person name="Youngblut N.D."/>
            <person name="Metcalf M.E."/>
            <person name="Whitaker R.J."/>
            <person name="Metcalf W.W."/>
        </authorList>
    </citation>
    <scope>NUCLEOTIDE SEQUENCE [LARGE SCALE GENOMIC DNA]</scope>
    <source>
        <strain evidence="8 9">C2J</strain>
    </source>
</reference>
<feature type="transmembrane region" description="Helical" evidence="7">
    <location>
        <begin position="36"/>
        <end position="54"/>
    </location>
</feature>
<dbReference type="NCBIfam" id="TIGR00374">
    <property type="entry name" value="flippase-like domain"/>
    <property type="match status" value="1"/>
</dbReference>
<dbReference type="RefSeq" id="WP_048182219.1">
    <property type="nucleotide sequence ID" value="NZ_CP009508.1"/>
</dbReference>
<evidence type="ECO:0000256" key="7">
    <source>
        <dbReference type="SAM" id="Phobius"/>
    </source>
</evidence>
<proteinExistence type="inferred from homology"/>
<feature type="transmembrane region" description="Helical" evidence="7">
    <location>
        <begin position="273"/>
        <end position="300"/>
    </location>
</feature>
<accession>A0A0E3PNK5</accession>
<feature type="transmembrane region" description="Helical" evidence="7">
    <location>
        <begin position="75"/>
        <end position="93"/>
    </location>
</feature>
<dbReference type="Proteomes" id="UP000033123">
    <property type="component" value="Chromosome"/>
</dbReference>
<evidence type="ECO:0008006" key="10">
    <source>
        <dbReference type="Google" id="ProtNLM"/>
    </source>
</evidence>
<dbReference type="PANTHER" id="PTHR39087">
    <property type="entry name" value="UPF0104 MEMBRANE PROTEIN MJ1595"/>
    <property type="match status" value="1"/>
</dbReference>
<evidence type="ECO:0000313" key="9">
    <source>
        <dbReference type="Proteomes" id="UP000033123"/>
    </source>
</evidence>
<evidence type="ECO:0000256" key="3">
    <source>
        <dbReference type="ARBA" id="ARBA00022475"/>
    </source>
</evidence>
<comment type="similarity">
    <text evidence="2">Belongs to the UPF0104 family.</text>
</comment>
<evidence type="ECO:0000256" key="5">
    <source>
        <dbReference type="ARBA" id="ARBA00022989"/>
    </source>
</evidence>
<evidence type="ECO:0000313" key="8">
    <source>
        <dbReference type="EMBL" id="AKB36542.1"/>
    </source>
</evidence>
<dbReference type="InterPro" id="IPR022791">
    <property type="entry name" value="L-PG_synthase/AglD"/>
</dbReference>
<feature type="transmembrane region" description="Helical" evidence="7">
    <location>
        <begin position="7"/>
        <end position="24"/>
    </location>
</feature>
<dbReference type="PANTHER" id="PTHR39087:SF2">
    <property type="entry name" value="UPF0104 MEMBRANE PROTEIN MJ1595"/>
    <property type="match status" value="1"/>
</dbReference>
<dbReference type="STRING" id="1434118.MSSAC_1952"/>
<keyword evidence="3" id="KW-1003">Cell membrane</keyword>
<evidence type="ECO:0000256" key="6">
    <source>
        <dbReference type="ARBA" id="ARBA00023136"/>
    </source>
</evidence>
<evidence type="ECO:0000256" key="2">
    <source>
        <dbReference type="ARBA" id="ARBA00011061"/>
    </source>
</evidence>
<keyword evidence="6 7" id="KW-0472">Membrane</keyword>
<feature type="transmembrane region" description="Helical" evidence="7">
    <location>
        <begin position="113"/>
        <end position="137"/>
    </location>
</feature>
<feature type="transmembrane region" description="Helical" evidence="7">
    <location>
        <begin position="144"/>
        <end position="161"/>
    </location>
</feature>
<dbReference type="EMBL" id="CP009508">
    <property type="protein sequence ID" value="AKB36542.1"/>
    <property type="molecule type" value="Genomic_DNA"/>
</dbReference>
<dbReference type="AlphaFoldDB" id="A0A0E3PNK5"/>
<gene>
    <name evidence="8" type="ORF">MSSAC_1952</name>
</gene>
<evidence type="ECO:0000256" key="4">
    <source>
        <dbReference type="ARBA" id="ARBA00022692"/>
    </source>
</evidence>
<sequence>MAKNKIWLTIFFAIAVYVIMGIYADFDKLSLTISYFQWPYAVIMIVFTTVGYFIRYIKWNLFLKKAGIHLKHRNNLFVFFSGLSMIVTPGKFGEVWKGWLIKDISGEDLGRTIPVVIMDRVTDVVSLVILSFFGVFYYKEGISLLLVMSVLLTGFYCAIRSRNISSKIIAVIEKRFGRFAVNLHLMHETLDMTMEPATFISLSLLNSLAWFFECLGLYYVILGFGQSLDIALSTFIFSFSSLAGGVSMIPGGIGVAEASISGLLMLNDISPELSISIALILRLGSFWYGAVLGFAVYILFRKRVMKEKNLLLERRENV</sequence>
<protein>
    <recommendedName>
        <fullName evidence="10">Integral membrane protein</fullName>
    </recommendedName>
</protein>
<dbReference type="HOGENOM" id="CLU_075280_0_0_2"/>
<evidence type="ECO:0000256" key="1">
    <source>
        <dbReference type="ARBA" id="ARBA00004651"/>
    </source>
</evidence>
<dbReference type="GeneID" id="24871556"/>
<keyword evidence="4 7" id="KW-0812">Transmembrane</keyword>
<organism evidence="8 9">
    <name type="scientific">Methanosarcina siciliae C2J</name>
    <dbReference type="NCBI Taxonomy" id="1434118"/>
    <lineage>
        <taxon>Archaea</taxon>
        <taxon>Methanobacteriati</taxon>
        <taxon>Methanobacteriota</taxon>
        <taxon>Stenosarchaea group</taxon>
        <taxon>Methanomicrobia</taxon>
        <taxon>Methanosarcinales</taxon>
        <taxon>Methanosarcinaceae</taxon>
        <taxon>Methanosarcina</taxon>
    </lineage>
</organism>
<name>A0A0E3PNK5_9EURY</name>
<feature type="transmembrane region" description="Helical" evidence="7">
    <location>
        <begin position="199"/>
        <end position="220"/>
    </location>
</feature>